<dbReference type="InterPro" id="IPR057135">
    <property type="entry name" value="At4g27190-like_LRR"/>
</dbReference>
<dbReference type="FunFam" id="3.40.50.10140:FF:000007">
    <property type="entry name" value="Disease resistance protein (TIR-NBS-LRR class)"/>
    <property type="match status" value="2"/>
</dbReference>
<evidence type="ECO:0000313" key="7">
    <source>
        <dbReference type="EMBL" id="SPC87440.1"/>
    </source>
</evidence>
<evidence type="ECO:0000256" key="2">
    <source>
        <dbReference type="ARBA" id="ARBA00022737"/>
    </source>
</evidence>
<dbReference type="InterPro" id="IPR035897">
    <property type="entry name" value="Toll_tir_struct_dom_sf"/>
</dbReference>
<dbReference type="Pfam" id="PF23598">
    <property type="entry name" value="LRR_14"/>
    <property type="match status" value="1"/>
</dbReference>
<keyword evidence="3" id="KW-0378">Hydrolase</keyword>
<sequence>MELVPGKRVSSSSSSFTHRRKSFDVFLSFRGIDTRHGFVSHLFHSLHENGLNTFIDTDVPLGESILVVFLGAIERSRISIIVFSKNYATSSWCLDGLVKIIECKKNGQLVVPIFYKVDASEVRDQKGNFGKALALHGERFSDDRKVLRWKEALYEAANISGWHYRDGCSKFEFIQEIVAMISDYKLKHMPLFVANYPTGIDSQKEKRSLPNSSFSSSSSSFTHQRKSFNVFLSFRGEDTRLGFTDHLFHALQKKGFKTFFADDILRKGEEISVELLQTIKRSTISIIIFSKTYASSSWCLEELVKIIECSKNGQLVVPIFYKVEPSEVHNEKGKFGEALAKHEEKLKDKTKVQRWRVALNEATDKSGLLYTDGNWDEASQRQPEFVQVEEMPQQGISTLKPQRVVFDVEALKMPKSCGQIEFQIEDNDMEPEADRSEEAQLFLMQGGLGLTEPPKNEDWETAKEIYLMDNDLSVLPENPRCPKLSALFLQRNYKLRMIPPSFFDHMPALQTLNLSRTGIKYLPDSIVRLVSLKRLFLNDCQRFIRLSPKVGELKQLEVVDLEGTEIMDLPQEIEKLTNVRCLEVSFYGYTSDGSQRVVQSNAVVPCGVISAVSQLEELNIDVDPDDERWDACVEAIVNEVCTLKRFTVGHHVKRIISRVPLDVEFELETMGEMLEIHKWHATAKKLSNFGVQNMEKLKCLVMGECNEVQVIIDEEDDCNEIVSESSGTEKIVLESLEYLYVYYMKSLRSIWEGSVQKNSLFLLKSLTLRTCPQLTTIFTQGLLANLCNLEELKVEDCPSINSIVSCEISAELKTSDFLPNLKKISLHYMPGLVSISSGLHVAPKLEWLSFYNCPNLKNPLVEEVSSTDLKEIKGERRWWESLEWSNGRPGYLDEIFVPIDIWGNAEHF</sequence>
<name>A0A2N9FK62_FAGSY</name>
<dbReference type="GO" id="GO:0061809">
    <property type="term" value="F:NAD+ nucleosidase activity, cyclic ADP-ribose generating"/>
    <property type="evidence" value="ECO:0007669"/>
    <property type="project" value="UniProtKB-EC"/>
</dbReference>
<reference evidence="7" key="1">
    <citation type="submission" date="2018-02" db="EMBL/GenBank/DDBJ databases">
        <authorList>
            <person name="Cohen D.B."/>
            <person name="Kent A.D."/>
        </authorList>
    </citation>
    <scope>NUCLEOTIDE SEQUENCE</scope>
</reference>
<feature type="domain" description="TIR" evidence="6">
    <location>
        <begin position="21"/>
        <end position="185"/>
    </location>
</feature>
<dbReference type="AlphaFoldDB" id="A0A2N9FK62"/>
<accession>A0A2N9FK62</accession>
<dbReference type="Gene3D" id="3.40.50.10140">
    <property type="entry name" value="Toll/interleukin-1 receptor homology (TIR) domain"/>
    <property type="match status" value="2"/>
</dbReference>
<comment type="catalytic activity">
    <reaction evidence="5">
        <text>NAD(+) + H2O = ADP-D-ribose + nicotinamide + H(+)</text>
        <dbReference type="Rhea" id="RHEA:16301"/>
        <dbReference type="ChEBI" id="CHEBI:15377"/>
        <dbReference type="ChEBI" id="CHEBI:15378"/>
        <dbReference type="ChEBI" id="CHEBI:17154"/>
        <dbReference type="ChEBI" id="CHEBI:57540"/>
        <dbReference type="ChEBI" id="CHEBI:57967"/>
        <dbReference type="EC" id="3.2.2.6"/>
    </reaction>
    <physiologicalReaction direction="left-to-right" evidence="5">
        <dbReference type="Rhea" id="RHEA:16302"/>
    </physiologicalReaction>
</comment>
<dbReference type="GO" id="GO:0007165">
    <property type="term" value="P:signal transduction"/>
    <property type="evidence" value="ECO:0007669"/>
    <property type="project" value="InterPro"/>
</dbReference>
<dbReference type="SUPFAM" id="SSF52058">
    <property type="entry name" value="L domain-like"/>
    <property type="match status" value="1"/>
</dbReference>
<keyword evidence="4" id="KW-0520">NAD</keyword>
<organism evidence="7">
    <name type="scientific">Fagus sylvatica</name>
    <name type="common">Beechnut</name>
    <dbReference type="NCBI Taxonomy" id="28930"/>
    <lineage>
        <taxon>Eukaryota</taxon>
        <taxon>Viridiplantae</taxon>
        <taxon>Streptophyta</taxon>
        <taxon>Embryophyta</taxon>
        <taxon>Tracheophyta</taxon>
        <taxon>Spermatophyta</taxon>
        <taxon>Magnoliopsida</taxon>
        <taxon>eudicotyledons</taxon>
        <taxon>Gunneridae</taxon>
        <taxon>Pentapetalae</taxon>
        <taxon>rosids</taxon>
        <taxon>fabids</taxon>
        <taxon>Fagales</taxon>
        <taxon>Fagaceae</taxon>
        <taxon>Fagus</taxon>
    </lineage>
</organism>
<dbReference type="EMBL" id="OIVN01000922">
    <property type="protein sequence ID" value="SPC87440.1"/>
    <property type="molecule type" value="Genomic_DNA"/>
</dbReference>
<proteinExistence type="predicted"/>
<keyword evidence="2" id="KW-0677">Repeat</keyword>
<evidence type="ECO:0000256" key="3">
    <source>
        <dbReference type="ARBA" id="ARBA00022801"/>
    </source>
</evidence>
<dbReference type="InterPro" id="IPR055414">
    <property type="entry name" value="LRR_R13L4/SHOC2-like"/>
</dbReference>
<evidence type="ECO:0000256" key="5">
    <source>
        <dbReference type="ARBA" id="ARBA00047304"/>
    </source>
</evidence>
<dbReference type="SUPFAM" id="SSF52200">
    <property type="entry name" value="Toll/Interleukin receptor TIR domain"/>
    <property type="match status" value="2"/>
</dbReference>
<dbReference type="EC" id="3.2.2.6" evidence="1"/>
<gene>
    <name evidence="7" type="ORF">FSB_LOCUS15322</name>
</gene>
<dbReference type="Pfam" id="PF23247">
    <property type="entry name" value="LRR_RPS2"/>
    <property type="match status" value="1"/>
</dbReference>
<dbReference type="InterPro" id="IPR032675">
    <property type="entry name" value="LRR_dom_sf"/>
</dbReference>
<dbReference type="PROSITE" id="PS50104">
    <property type="entry name" value="TIR"/>
    <property type="match status" value="2"/>
</dbReference>
<dbReference type="InterPro" id="IPR000157">
    <property type="entry name" value="TIR_dom"/>
</dbReference>
<dbReference type="PANTHER" id="PTHR32009:SF39">
    <property type="entry name" value="TIR DOMAIN-CONTAINING PROTEIN"/>
    <property type="match status" value="1"/>
</dbReference>
<dbReference type="Gene3D" id="3.80.10.10">
    <property type="entry name" value="Ribonuclease Inhibitor"/>
    <property type="match status" value="2"/>
</dbReference>
<dbReference type="SMART" id="SM00255">
    <property type="entry name" value="TIR"/>
    <property type="match status" value="2"/>
</dbReference>
<evidence type="ECO:0000256" key="1">
    <source>
        <dbReference type="ARBA" id="ARBA00011982"/>
    </source>
</evidence>
<feature type="domain" description="TIR" evidence="6">
    <location>
        <begin position="226"/>
        <end position="393"/>
    </location>
</feature>
<dbReference type="PANTHER" id="PTHR32009">
    <property type="entry name" value="TMV RESISTANCE PROTEIN N-LIKE"/>
    <property type="match status" value="1"/>
</dbReference>
<evidence type="ECO:0000256" key="4">
    <source>
        <dbReference type="ARBA" id="ARBA00023027"/>
    </source>
</evidence>
<dbReference type="Pfam" id="PF01582">
    <property type="entry name" value="TIR"/>
    <property type="match status" value="2"/>
</dbReference>
<evidence type="ECO:0000259" key="6">
    <source>
        <dbReference type="PROSITE" id="PS50104"/>
    </source>
</evidence>
<protein>
    <recommendedName>
        <fullName evidence="1">ADP-ribosyl cyclase/cyclic ADP-ribose hydrolase</fullName>
        <ecNumber evidence="1">3.2.2.6</ecNumber>
    </recommendedName>
</protein>